<comment type="caution">
    <text evidence="3">The sequence shown here is derived from an EMBL/GenBank/DDBJ whole genome shotgun (WGS) entry which is preliminary data.</text>
</comment>
<dbReference type="STRING" id="57577.A0A2K3JPN1"/>
<dbReference type="AlphaFoldDB" id="A0A2K3JPN1"/>
<sequence length="160" mass="18405">MDAIEALKNLQILSLWKSSMTKLPREIGKLTQLRMLDLSDSGIEVVPSNIISNLTKLEELYMGNTSINWEDVNSIVQTENASISELQKLPNLTALELQIRETWMLPRDLQLMFEKLEKYKIAIGNVWEWSDIKDGTSKTLMLKLAKWRRISITEISPCPK</sequence>
<dbReference type="Proteomes" id="UP000236291">
    <property type="component" value="Unassembled WGS sequence"/>
</dbReference>
<dbReference type="ExpressionAtlas" id="A0A2K3JPN1">
    <property type="expression patterns" value="baseline"/>
</dbReference>
<dbReference type="InterPro" id="IPR032675">
    <property type="entry name" value="LRR_dom_sf"/>
</dbReference>
<gene>
    <name evidence="3" type="ORF">L195_g049614</name>
</gene>
<accession>A0A2K3JPN1</accession>
<evidence type="ECO:0000313" key="3">
    <source>
        <dbReference type="EMBL" id="PNX55980.1"/>
    </source>
</evidence>
<organism evidence="3 4">
    <name type="scientific">Trifolium pratense</name>
    <name type="common">Red clover</name>
    <dbReference type="NCBI Taxonomy" id="57577"/>
    <lineage>
        <taxon>Eukaryota</taxon>
        <taxon>Viridiplantae</taxon>
        <taxon>Streptophyta</taxon>
        <taxon>Embryophyta</taxon>
        <taxon>Tracheophyta</taxon>
        <taxon>Spermatophyta</taxon>
        <taxon>Magnoliopsida</taxon>
        <taxon>eudicotyledons</taxon>
        <taxon>Gunneridae</taxon>
        <taxon>Pentapetalae</taxon>
        <taxon>rosids</taxon>
        <taxon>fabids</taxon>
        <taxon>Fabales</taxon>
        <taxon>Fabaceae</taxon>
        <taxon>Papilionoideae</taxon>
        <taxon>50 kb inversion clade</taxon>
        <taxon>NPAAA clade</taxon>
        <taxon>Hologalegina</taxon>
        <taxon>IRL clade</taxon>
        <taxon>Trifolieae</taxon>
        <taxon>Trifolium</taxon>
    </lineage>
</organism>
<evidence type="ECO:0000256" key="1">
    <source>
        <dbReference type="ARBA" id="ARBA00022737"/>
    </source>
</evidence>
<dbReference type="PANTHER" id="PTHR47186:SF3">
    <property type="entry name" value="OS09G0267800 PROTEIN"/>
    <property type="match status" value="1"/>
</dbReference>
<evidence type="ECO:0000313" key="4">
    <source>
        <dbReference type="Proteomes" id="UP000236291"/>
    </source>
</evidence>
<evidence type="ECO:0000259" key="2">
    <source>
        <dbReference type="Pfam" id="PF23598"/>
    </source>
</evidence>
<reference evidence="3 4" key="1">
    <citation type="journal article" date="2014" name="Am. J. Bot.">
        <title>Genome assembly and annotation for red clover (Trifolium pratense; Fabaceae).</title>
        <authorList>
            <person name="Istvanek J."/>
            <person name="Jaros M."/>
            <person name="Krenek A."/>
            <person name="Repkova J."/>
        </authorList>
    </citation>
    <scope>NUCLEOTIDE SEQUENCE [LARGE SCALE GENOMIC DNA]</scope>
    <source>
        <strain evidence="4">cv. Tatra</strain>
        <tissue evidence="3">Young leaves</tissue>
    </source>
</reference>
<proteinExistence type="predicted"/>
<dbReference type="InterPro" id="IPR055414">
    <property type="entry name" value="LRR_R13L4/SHOC2-like"/>
</dbReference>
<name>A0A2K3JPN1_TRIPR</name>
<feature type="domain" description="Disease resistance R13L4/SHOC-2-like LRR" evidence="2">
    <location>
        <begin position="3"/>
        <end position="118"/>
    </location>
</feature>
<dbReference type="Gene3D" id="3.80.10.10">
    <property type="entry name" value="Ribonuclease Inhibitor"/>
    <property type="match status" value="1"/>
</dbReference>
<reference evidence="3 4" key="2">
    <citation type="journal article" date="2017" name="Front. Plant Sci.">
        <title>Gene Classification and Mining of Molecular Markers Useful in Red Clover (Trifolium pratense) Breeding.</title>
        <authorList>
            <person name="Istvanek J."/>
            <person name="Dluhosova J."/>
            <person name="Dluhos P."/>
            <person name="Patkova L."/>
            <person name="Nedelnik J."/>
            <person name="Repkova J."/>
        </authorList>
    </citation>
    <scope>NUCLEOTIDE SEQUENCE [LARGE SCALE GENOMIC DNA]</scope>
    <source>
        <strain evidence="4">cv. Tatra</strain>
        <tissue evidence="3">Young leaves</tissue>
    </source>
</reference>
<dbReference type="SUPFAM" id="SSF52047">
    <property type="entry name" value="RNI-like"/>
    <property type="match status" value="1"/>
</dbReference>
<protein>
    <submittedName>
        <fullName evidence="3">CC-NBS-LRR resistance protein</fullName>
    </submittedName>
</protein>
<dbReference type="Pfam" id="PF23598">
    <property type="entry name" value="LRR_14"/>
    <property type="match status" value="1"/>
</dbReference>
<keyword evidence="1" id="KW-0677">Repeat</keyword>
<dbReference type="EMBL" id="ASHM01073539">
    <property type="protein sequence ID" value="PNX55980.1"/>
    <property type="molecule type" value="Genomic_DNA"/>
</dbReference>
<dbReference type="PANTHER" id="PTHR47186">
    <property type="entry name" value="LEUCINE-RICH REPEAT-CONTAINING PROTEIN 57"/>
    <property type="match status" value="1"/>
</dbReference>